<dbReference type="Proteomes" id="UP000219327">
    <property type="component" value="Unassembled WGS sequence"/>
</dbReference>
<dbReference type="InterPro" id="IPR029046">
    <property type="entry name" value="LolA/LolB/LppX"/>
</dbReference>
<accession>A0A2A5WSB2</accession>
<dbReference type="GO" id="GO:0009279">
    <property type="term" value="C:cell outer membrane"/>
    <property type="evidence" value="ECO:0007669"/>
    <property type="project" value="UniProtKB-SubCell"/>
</dbReference>
<dbReference type="Gene3D" id="2.50.20.10">
    <property type="entry name" value="Lipoprotein localisation LolA/LolB/LppX"/>
    <property type="match status" value="1"/>
</dbReference>
<protein>
    <recommendedName>
        <fullName evidence="4">Outer-membrane lipoprotein LolB</fullName>
    </recommendedName>
</protein>
<keyword evidence="9" id="KW-0564">Palmitate</keyword>
<dbReference type="PROSITE" id="PS51257">
    <property type="entry name" value="PROKAR_LIPOPROTEIN"/>
    <property type="match status" value="1"/>
</dbReference>
<keyword evidence="10" id="KW-0143">Chaperone</keyword>
<keyword evidence="8" id="KW-0472">Membrane</keyword>
<evidence type="ECO:0000313" key="13">
    <source>
        <dbReference type="EMBL" id="PDH39440.1"/>
    </source>
</evidence>
<keyword evidence="12 13" id="KW-0449">Lipoprotein</keyword>
<evidence type="ECO:0000256" key="10">
    <source>
        <dbReference type="ARBA" id="ARBA00023186"/>
    </source>
</evidence>
<dbReference type="GO" id="GO:0015031">
    <property type="term" value="P:protein transport"/>
    <property type="evidence" value="ECO:0007669"/>
    <property type="project" value="UniProtKB-KW"/>
</dbReference>
<dbReference type="NCBIfam" id="TIGR00548">
    <property type="entry name" value="lolB"/>
    <property type="match status" value="1"/>
</dbReference>
<evidence type="ECO:0000256" key="7">
    <source>
        <dbReference type="ARBA" id="ARBA00022927"/>
    </source>
</evidence>
<comment type="subcellular location">
    <subcellularLocation>
        <location evidence="1">Cell outer membrane</location>
        <topology evidence="1">Lipid-anchor</topology>
    </subcellularLocation>
</comment>
<reference evidence="13 14" key="1">
    <citation type="submission" date="2017-08" db="EMBL/GenBank/DDBJ databases">
        <title>Fine stratification of microbial communities through a metagenomic profile of the photic zone.</title>
        <authorList>
            <person name="Haro-Moreno J.M."/>
            <person name="Lopez-Perez M."/>
            <person name="De La Torre J."/>
            <person name="Picazo A."/>
            <person name="Camacho A."/>
            <person name="Rodriguez-Valera F."/>
        </authorList>
    </citation>
    <scope>NUCLEOTIDE SEQUENCE [LARGE SCALE GENOMIC DNA]</scope>
    <source>
        <strain evidence="13">MED-G24</strain>
    </source>
</reference>
<name>A0A2A5WSB2_9GAMM</name>
<evidence type="ECO:0000256" key="1">
    <source>
        <dbReference type="ARBA" id="ARBA00004459"/>
    </source>
</evidence>
<proteinExistence type="inferred from homology"/>
<evidence type="ECO:0000256" key="8">
    <source>
        <dbReference type="ARBA" id="ARBA00023136"/>
    </source>
</evidence>
<evidence type="ECO:0000313" key="14">
    <source>
        <dbReference type="Proteomes" id="UP000219327"/>
    </source>
</evidence>
<organism evidence="13 14">
    <name type="scientific">OM182 bacterium MED-G24</name>
    <dbReference type="NCBI Taxonomy" id="1986255"/>
    <lineage>
        <taxon>Bacteria</taxon>
        <taxon>Pseudomonadati</taxon>
        <taxon>Pseudomonadota</taxon>
        <taxon>Gammaproteobacteria</taxon>
        <taxon>OMG group</taxon>
        <taxon>OM182 clade</taxon>
    </lineage>
</organism>
<dbReference type="Pfam" id="PF03550">
    <property type="entry name" value="LolB"/>
    <property type="match status" value="1"/>
</dbReference>
<dbReference type="CDD" id="cd16326">
    <property type="entry name" value="LolB"/>
    <property type="match status" value="1"/>
</dbReference>
<evidence type="ECO:0000256" key="4">
    <source>
        <dbReference type="ARBA" id="ARBA00016202"/>
    </source>
</evidence>
<comment type="subunit">
    <text evidence="3">Monomer.</text>
</comment>
<dbReference type="AlphaFoldDB" id="A0A2A5WSB2"/>
<evidence type="ECO:0000256" key="11">
    <source>
        <dbReference type="ARBA" id="ARBA00023237"/>
    </source>
</evidence>
<dbReference type="SUPFAM" id="SSF89392">
    <property type="entry name" value="Prokaryotic lipoproteins and lipoprotein localization factors"/>
    <property type="match status" value="1"/>
</dbReference>
<evidence type="ECO:0000256" key="12">
    <source>
        <dbReference type="ARBA" id="ARBA00023288"/>
    </source>
</evidence>
<evidence type="ECO:0000256" key="3">
    <source>
        <dbReference type="ARBA" id="ARBA00011245"/>
    </source>
</evidence>
<evidence type="ECO:0000256" key="9">
    <source>
        <dbReference type="ARBA" id="ARBA00023139"/>
    </source>
</evidence>
<comment type="similarity">
    <text evidence="2">Belongs to the LolB family.</text>
</comment>
<evidence type="ECO:0000256" key="5">
    <source>
        <dbReference type="ARBA" id="ARBA00022448"/>
    </source>
</evidence>
<gene>
    <name evidence="13" type="primary">lolB</name>
    <name evidence="13" type="ORF">CNE99_05615</name>
</gene>
<evidence type="ECO:0000256" key="6">
    <source>
        <dbReference type="ARBA" id="ARBA00022729"/>
    </source>
</evidence>
<dbReference type="EMBL" id="NTKD01000024">
    <property type="protein sequence ID" value="PDH39440.1"/>
    <property type="molecule type" value="Genomic_DNA"/>
</dbReference>
<evidence type="ECO:0000256" key="2">
    <source>
        <dbReference type="ARBA" id="ARBA00009696"/>
    </source>
</evidence>
<sequence>MGRIRPIQVFRRINQSLACLLLCVGITACQSTGPMDLPGDWTLQGRVAVTSDLLRRSVNIHWRQQGERFDIHLSGPLGVPVGRIEGDDRTAWLDVPGEPRQNAAGPDGLFRQHFGFSIPLTSMRHWVRGVMDPGLPHEYRGEHYLQAGWKIEYISYDDGLDVALPRNLRISRPEASLTLLVRRWEV</sequence>
<keyword evidence="5" id="KW-0813">Transport</keyword>
<dbReference type="InterPro" id="IPR004565">
    <property type="entry name" value="OM_lipoprot_LolB"/>
</dbReference>
<comment type="caution">
    <text evidence="13">The sequence shown here is derived from an EMBL/GenBank/DDBJ whole genome shotgun (WGS) entry which is preliminary data.</text>
</comment>
<keyword evidence="7" id="KW-0653">Protein transport</keyword>
<keyword evidence="11" id="KW-0998">Cell outer membrane</keyword>
<keyword evidence="6" id="KW-0732">Signal</keyword>